<evidence type="ECO:0000256" key="1">
    <source>
        <dbReference type="SAM" id="MobiDB-lite"/>
    </source>
</evidence>
<organism evidence="3 4">
    <name type="scientific">Rubinisphaera brasiliensis (strain ATCC 49424 / DSM 5305 / JCM 21570 / IAM 15109 / NBRC 103401 / IFAM 1448)</name>
    <name type="common">Planctomyces brasiliensis</name>
    <dbReference type="NCBI Taxonomy" id="756272"/>
    <lineage>
        <taxon>Bacteria</taxon>
        <taxon>Pseudomonadati</taxon>
        <taxon>Planctomycetota</taxon>
        <taxon>Planctomycetia</taxon>
        <taxon>Planctomycetales</taxon>
        <taxon>Planctomycetaceae</taxon>
        <taxon>Rubinisphaera</taxon>
    </lineage>
</organism>
<evidence type="ECO:0000313" key="4">
    <source>
        <dbReference type="Proteomes" id="UP000006860"/>
    </source>
</evidence>
<feature type="region of interest" description="Disordered" evidence="1">
    <location>
        <begin position="24"/>
        <end position="104"/>
    </location>
</feature>
<keyword evidence="4" id="KW-1185">Reference proteome</keyword>
<dbReference type="STRING" id="756272.Plabr_4416"/>
<dbReference type="eggNOG" id="COG3515">
    <property type="taxonomic scope" value="Bacteria"/>
</dbReference>
<name>F0SKK8_RUBBR</name>
<dbReference type="OrthoDB" id="247580at2"/>
<sequence length="524" mass="58337">MRDRFLKNFFSLALCGGLATFPLTGCGPSSSSPGDSPQDSAGGGKTKTSVNDPAADKPLSIDSFGENPNLDRNDTAGGERFPRVEGMQPIAESPPMDGTEEPAAEQPPEWTAEELQELGIQKFESERLRLLADQVSENERGQYEALPSVLDAFFAWVEEEYPQFLDGAAGPAWQWTGYVMQEPALFRQADMLPEDIADLTHGKDQGRQFWIVEQPTDYYRRHLILHEATHCLMNERFHQWPVWYLEGMAELVACHHWNENGQASFAVTPGNEHTTGGFGRLALIRSETEAGRFQTLDDVMRLNFGNFYPHKTSYAWSWACCYFLSHHPLTAEPFHRLAGIRTNPEFDRTLEQILQQDRTRLNLDWAAFAGSLIPGFDFPRMLTTPPTGSESQGPWTLQVERSWQASPFQVKQGETFSVTASGQFSLASQPEPWTSEPWGISLDYSDGRPLGELQLAIVPEGNTPAHGKALTRTQPVGGKWQGKATDSGRLYFRINDRANNWANNAGEVKIEFQTGSAAAGSDAN</sequence>
<dbReference type="EMBL" id="CP002546">
    <property type="protein sequence ID" value="ADY61989.1"/>
    <property type="molecule type" value="Genomic_DNA"/>
</dbReference>
<dbReference type="Pfam" id="PF07607">
    <property type="entry name" value="DUF1570"/>
    <property type="match status" value="1"/>
</dbReference>
<protein>
    <recommendedName>
        <fullName evidence="2">DUF1570 domain-containing protein</fullName>
    </recommendedName>
</protein>
<dbReference type="HOGENOM" id="CLU_039265_0_0_0"/>
<dbReference type="AlphaFoldDB" id="F0SKK8"/>
<dbReference type="Proteomes" id="UP000006860">
    <property type="component" value="Chromosome"/>
</dbReference>
<evidence type="ECO:0000259" key="2">
    <source>
        <dbReference type="Pfam" id="PF07607"/>
    </source>
</evidence>
<proteinExistence type="predicted"/>
<evidence type="ECO:0000313" key="3">
    <source>
        <dbReference type="EMBL" id="ADY61989.1"/>
    </source>
</evidence>
<dbReference type="Gene3D" id="2.60.120.430">
    <property type="entry name" value="Galactose-binding lectin"/>
    <property type="match status" value="1"/>
</dbReference>
<feature type="compositionally biased region" description="Low complexity" evidence="1">
    <location>
        <begin position="25"/>
        <end position="40"/>
    </location>
</feature>
<dbReference type="RefSeq" id="WP_013630694.1">
    <property type="nucleotide sequence ID" value="NC_015174.1"/>
</dbReference>
<gene>
    <name evidence="3" type="ordered locus">Plabr_4416</name>
</gene>
<dbReference type="KEGG" id="pbs:Plabr_4416"/>
<dbReference type="InterPro" id="IPR011464">
    <property type="entry name" value="DUF1570"/>
</dbReference>
<reference evidence="4" key="1">
    <citation type="submission" date="2011-02" db="EMBL/GenBank/DDBJ databases">
        <title>The complete genome of Planctomyces brasiliensis DSM 5305.</title>
        <authorList>
            <person name="Lucas S."/>
            <person name="Copeland A."/>
            <person name="Lapidus A."/>
            <person name="Bruce D."/>
            <person name="Goodwin L."/>
            <person name="Pitluck S."/>
            <person name="Kyrpides N."/>
            <person name="Mavromatis K."/>
            <person name="Pagani I."/>
            <person name="Ivanova N."/>
            <person name="Ovchinnikova G."/>
            <person name="Lu M."/>
            <person name="Detter J.C."/>
            <person name="Han C."/>
            <person name="Land M."/>
            <person name="Hauser L."/>
            <person name="Markowitz V."/>
            <person name="Cheng J.-F."/>
            <person name="Hugenholtz P."/>
            <person name="Woyke T."/>
            <person name="Wu D."/>
            <person name="Tindall B."/>
            <person name="Pomrenke H.G."/>
            <person name="Brambilla E."/>
            <person name="Klenk H.-P."/>
            <person name="Eisen J.A."/>
        </authorList>
    </citation>
    <scope>NUCLEOTIDE SEQUENCE [LARGE SCALE GENOMIC DNA]</scope>
    <source>
        <strain evidence="4">ATCC 49424 / DSM 5305 / JCM 21570 / NBRC 103401 / IFAM 1448</strain>
    </source>
</reference>
<accession>F0SKK8</accession>
<feature type="domain" description="DUF1570" evidence="2">
    <location>
        <begin position="224"/>
        <end position="326"/>
    </location>
</feature>